<keyword evidence="3" id="KW-0143">Chaperone</keyword>
<feature type="domain" description="CAP-Gly" evidence="5">
    <location>
        <begin position="180"/>
        <end position="222"/>
    </location>
</feature>
<dbReference type="PROSITE" id="PS00845">
    <property type="entry name" value="CAP_GLY_1"/>
    <property type="match status" value="1"/>
</dbReference>
<keyword evidence="7" id="KW-1185">Reference proteome</keyword>
<dbReference type="OMA" id="DQYEQRT"/>
<evidence type="ECO:0000256" key="3">
    <source>
        <dbReference type="ARBA" id="ARBA00023186"/>
    </source>
</evidence>
<reference evidence="6 7" key="2">
    <citation type="journal article" date="2012" name="PLoS Pathog.">
        <title>Diverse lifestyles and strategies of plant pathogenesis encoded in the genomes of eighteen Dothideomycetes fungi.</title>
        <authorList>
            <person name="Ohm R.A."/>
            <person name="Feau N."/>
            <person name="Henrissat B."/>
            <person name="Schoch C.L."/>
            <person name="Horwitz B.A."/>
            <person name="Barry K.W."/>
            <person name="Condon B.J."/>
            <person name="Copeland A.C."/>
            <person name="Dhillon B."/>
            <person name="Glaser F."/>
            <person name="Hesse C.N."/>
            <person name="Kosti I."/>
            <person name="LaButti K."/>
            <person name="Lindquist E.A."/>
            <person name="Lucas S."/>
            <person name="Salamov A.A."/>
            <person name="Bradshaw R.E."/>
            <person name="Ciuffetti L."/>
            <person name="Hamelin R.C."/>
            <person name="Kema G.H.J."/>
            <person name="Lawrence C."/>
            <person name="Scott J.A."/>
            <person name="Spatafora J.W."/>
            <person name="Turgeon B.G."/>
            <person name="de Wit P.J.G.M."/>
            <person name="Zhong S."/>
            <person name="Goodwin S.B."/>
            <person name="Grigoriev I.V."/>
        </authorList>
    </citation>
    <scope>NUCLEOTIDE SEQUENCE [LARGE SCALE GENOMIC DNA]</scope>
    <source>
        <strain evidence="7">NZE10 / CBS 128990</strain>
    </source>
</reference>
<dbReference type="Gene3D" id="3.10.20.90">
    <property type="entry name" value="Phosphatidylinositol 3-kinase Catalytic Subunit, Chain A, domain 1"/>
    <property type="match status" value="1"/>
</dbReference>
<dbReference type="Proteomes" id="UP000016933">
    <property type="component" value="Unassembled WGS sequence"/>
</dbReference>
<evidence type="ECO:0000256" key="2">
    <source>
        <dbReference type="ARBA" id="ARBA00022490"/>
    </source>
</evidence>
<dbReference type="GO" id="GO:0005938">
    <property type="term" value="C:cell cortex"/>
    <property type="evidence" value="ECO:0007669"/>
    <property type="project" value="TreeGrafter"/>
</dbReference>
<organism evidence="6 7">
    <name type="scientific">Dothistroma septosporum (strain NZE10 / CBS 128990)</name>
    <name type="common">Red band needle blight fungus</name>
    <name type="synonym">Mycosphaerella pini</name>
    <dbReference type="NCBI Taxonomy" id="675120"/>
    <lineage>
        <taxon>Eukaryota</taxon>
        <taxon>Fungi</taxon>
        <taxon>Dikarya</taxon>
        <taxon>Ascomycota</taxon>
        <taxon>Pezizomycotina</taxon>
        <taxon>Dothideomycetes</taxon>
        <taxon>Dothideomycetidae</taxon>
        <taxon>Mycosphaerellales</taxon>
        <taxon>Mycosphaerellaceae</taxon>
        <taxon>Dothistroma</taxon>
    </lineage>
</organism>
<reference evidence="7" key="1">
    <citation type="journal article" date="2012" name="PLoS Genet.">
        <title>The genomes of the fungal plant pathogens Cladosporium fulvum and Dothistroma septosporum reveal adaptation to different hosts and lifestyles but also signatures of common ancestry.</title>
        <authorList>
            <person name="de Wit P.J.G.M."/>
            <person name="van der Burgt A."/>
            <person name="Oekmen B."/>
            <person name="Stergiopoulos I."/>
            <person name="Abd-Elsalam K.A."/>
            <person name="Aerts A.L."/>
            <person name="Bahkali A.H."/>
            <person name="Beenen H.G."/>
            <person name="Chettri P."/>
            <person name="Cox M.P."/>
            <person name="Datema E."/>
            <person name="de Vries R.P."/>
            <person name="Dhillon B."/>
            <person name="Ganley A.R."/>
            <person name="Griffiths S.A."/>
            <person name="Guo Y."/>
            <person name="Hamelin R.C."/>
            <person name="Henrissat B."/>
            <person name="Kabir M.S."/>
            <person name="Jashni M.K."/>
            <person name="Kema G."/>
            <person name="Klaubauf S."/>
            <person name="Lapidus A."/>
            <person name="Levasseur A."/>
            <person name="Lindquist E."/>
            <person name="Mehrabi R."/>
            <person name="Ohm R.A."/>
            <person name="Owen T.J."/>
            <person name="Salamov A."/>
            <person name="Schwelm A."/>
            <person name="Schijlen E."/>
            <person name="Sun H."/>
            <person name="van den Burg H.A."/>
            <person name="van Ham R.C.H.J."/>
            <person name="Zhang S."/>
            <person name="Goodwin S.B."/>
            <person name="Grigoriev I.V."/>
            <person name="Collemare J."/>
            <person name="Bradshaw R.E."/>
        </authorList>
    </citation>
    <scope>NUCLEOTIDE SEQUENCE [LARGE SCALE GENOMIC DNA]</scope>
    <source>
        <strain evidence="7">NZE10 / CBS 128990</strain>
    </source>
</reference>
<evidence type="ECO:0000256" key="1">
    <source>
        <dbReference type="ARBA" id="ARBA00004496"/>
    </source>
</evidence>
<protein>
    <recommendedName>
        <fullName evidence="5">CAP-Gly domain-containing protein</fullName>
    </recommendedName>
</protein>
<dbReference type="EMBL" id="KB446536">
    <property type="protein sequence ID" value="EME47949.1"/>
    <property type="molecule type" value="Genomic_DNA"/>
</dbReference>
<comment type="similarity">
    <text evidence="4">Belongs to the TBCB family.</text>
</comment>
<dbReference type="GO" id="GO:0035371">
    <property type="term" value="C:microtubule plus-end"/>
    <property type="evidence" value="ECO:0007669"/>
    <property type="project" value="TreeGrafter"/>
</dbReference>
<accession>N1Q0D6</accession>
<sequence length="244" mass="26826">MAAAADIPLLVRSESSSSERRVSPAWTIAHLKARLEPITGVPASCQKLSLKVASQPPQSIEAQDEDGTPIGAWPLQAYAELQVLDTRPPGVRTNYTDVSSVQKYEMTTADYESRTDSVLAWKKAQKLGRFDPNAPSIEQQKTSATYQEVEQRGIAPGKRCRLLPDTDHRRGTVQYVGDIPEITGSVGAWVGVELDEPTGKNDGSIKDKRYFECQPNFGVFVRAERTEVGGFPVLDELASDDDEF</sequence>
<dbReference type="SUPFAM" id="SSF74924">
    <property type="entry name" value="Cap-Gly domain"/>
    <property type="match status" value="1"/>
</dbReference>
<dbReference type="Pfam" id="PF01302">
    <property type="entry name" value="CAP_GLY"/>
    <property type="match status" value="1"/>
</dbReference>
<evidence type="ECO:0000259" key="5">
    <source>
        <dbReference type="PROSITE" id="PS50245"/>
    </source>
</evidence>
<dbReference type="PANTHER" id="PTHR18916">
    <property type="entry name" value="DYNACTIN 1-RELATED MICROTUBULE-BINDING"/>
    <property type="match status" value="1"/>
</dbReference>
<keyword evidence="2" id="KW-0963">Cytoplasm</keyword>
<dbReference type="AlphaFoldDB" id="N1Q0D6"/>
<dbReference type="Gene3D" id="2.30.30.190">
    <property type="entry name" value="CAP Gly-rich-like domain"/>
    <property type="match status" value="1"/>
</dbReference>
<dbReference type="STRING" id="675120.N1Q0D6"/>
<proteinExistence type="inferred from homology"/>
<dbReference type="PANTHER" id="PTHR18916:SF85">
    <property type="entry name" value="TUBULIN-FOLDING COFACTOR B"/>
    <property type="match status" value="1"/>
</dbReference>
<dbReference type="InterPro" id="IPR000938">
    <property type="entry name" value="CAP-Gly_domain"/>
</dbReference>
<dbReference type="GO" id="GO:0005634">
    <property type="term" value="C:nucleus"/>
    <property type="evidence" value="ECO:0007669"/>
    <property type="project" value="TreeGrafter"/>
</dbReference>
<dbReference type="GO" id="GO:0031122">
    <property type="term" value="P:cytoplasmic microtubule organization"/>
    <property type="evidence" value="ECO:0007669"/>
    <property type="project" value="EnsemblFungi"/>
</dbReference>
<dbReference type="eggNOG" id="KOG3206">
    <property type="taxonomic scope" value="Eukaryota"/>
</dbReference>
<dbReference type="InterPro" id="IPR029071">
    <property type="entry name" value="Ubiquitin-like_domsf"/>
</dbReference>
<dbReference type="InterPro" id="IPR036859">
    <property type="entry name" value="CAP-Gly_dom_sf"/>
</dbReference>
<dbReference type="SMART" id="SM01052">
    <property type="entry name" value="CAP_GLY"/>
    <property type="match status" value="1"/>
</dbReference>
<evidence type="ECO:0000256" key="4">
    <source>
        <dbReference type="ARBA" id="ARBA00025779"/>
    </source>
</evidence>
<name>N1Q0D6_DOTSN</name>
<dbReference type="GO" id="GO:0051010">
    <property type="term" value="F:microtubule plus-end binding"/>
    <property type="evidence" value="ECO:0007669"/>
    <property type="project" value="TreeGrafter"/>
</dbReference>
<comment type="subcellular location">
    <subcellularLocation>
        <location evidence="1">Cytoplasm</location>
    </subcellularLocation>
</comment>
<dbReference type="InterPro" id="IPR000626">
    <property type="entry name" value="Ubiquitin-like_dom"/>
</dbReference>
<dbReference type="Pfam" id="PF14560">
    <property type="entry name" value="Ubiquitin_2"/>
    <property type="match status" value="1"/>
</dbReference>
<dbReference type="OrthoDB" id="5295208at2759"/>
<gene>
    <name evidence="6" type="ORF">DOTSEDRAFT_69771</name>
</gene>
<evidence type="ECO:0000313" key="6">
    <source>
        <dbReference type="EMBL" id="EME47949.1"/>
    </source>
</evidence>
<dbReference type="HOGENOM" id="CLU_067577_2_0_1"/>
<dbReference type="PROSITE" id="PS50245">
    <property type="entry name" value="CAP_GLY_2"/>
    <property type="match status" value="1"/>
</dbReference>
<dbReference type="SUPFAM" id="SSF54236">
    <property type="entry name" value="Ubiquitin-like"/>
    <property type="match status" value="1"/>
</dbReference>
<evidence type="ECO:0000313" key="7">
    <source>
        <dbReference type="Proteomes" id="UP000016933"/>
    </source>
</evidence>